<dbReference type="InterPro" id="IPR000515">
    <property type="entry name" value="MetI-like"/>
</dbReference>
<dbReference type="InterPro" id="IPR035906">
    <property type="entry name" value="MetI-like_sf"/>
</dbReference>
<evidence type="ECO:0000256" key="8">
    <source>
        <dbReference type="SAM" id="MobiDB-lite"/>
    </source>
</evidence>
<keyword evidence="2 7" id="KW-0813">Transport</keyword>
<dbReference type="RefSeq" id="WP_358347784.1">
    <property type="nucleotide sequence ID" value="NZ_JBEZFP010000003.1"/>
</dbReference>
<dbReference type="Pfam" id="PF00528">
    <property type="entry name" value="BPD_transp_1"/>
    <property type="match status" value="1"/>
</dbReference>
<dbReference type="InterPro" id="IPR050366">
    <property type="entry name" value="BP-dependent_transpt_permease"/>
</dbReference>
<dbReference type="CDD" id="cd06261">
    <property type="entry name" value="TM_PBP2"/>
    <property type="match status" value="1"/>
</dbReference>
<feature type="region of interest" description="Disordered" evidence="8">
    <location>
        <begin position="296"/>
        <end position="346"/>
    </location>
</feature>
<dbReference type="PANTHER" id="PTHR43386:SF1">
    <property type="entry name" value="D,D-DIPEPTIDE TRANSPORT SYSTEM PERMEASE PROTEIN DDPC-RELATED"/>
    <property type="match status" value="1"/>
</dbReference>
<feature type="transmembrane region" description="Helical" evidence="7">
    <location>
        <begin position="94"/>
        <end position="117"/>
    </location>
</feature>
<keyword evidence="5 7" id="KW-1133">Transmembrane helix</keyword>
<keyword evidence="3" id="KW-1003">Cell membrane</keyword>
<feature type="transmembrane region" description="Helical" evidence="7">
    <location>
        <begin position="154"/>
        <end position="172"/>
    </location>
</feature>
<feature type="compositionally biased region" description="Low complexity" evidence="8">
    <location>
        <begin position="309"/>
        <end position="338"/>
    </location>
</feature>
<comment type="subcellular location">
    <subcellularLocation>
        <location evidence="1 7">Cell membrane</location>
        <topology evidence="1 7">Multi-pass membrane protein</topology>
    </subcellularLocation>
</comment>
<sequence>MAATATLATAETQPAPARARRGIPLLRSGKAVAGLVIFGTFVLLAVIGPWIAPHDPSKTGGPILQSPSGEHLLGTTQSGQDILSQVLEGARTSMLVGLVAATFATALAILIGVTAGYVGGWVDDTLSMLTNIFLVIPALPLTIVLTGYLEGGGWFPIAVVISVTGWAFGARLQRAQTLSLRNRDYIKAAKAIGERPWRIVTVELVPNLGAIIISGFLFTFIFAILTEASLSFLGLGDLGGTWSWGTTLYWAQNSSAFTTGAWWWYIPPGLCIALVGASLSLVNFGADELMNPRLSPVAKRERKRRRHAAGPVLGAATGAAAGADGPVPPARGDAPVPASAGKEPTP</sequence>
<feature type="transmembrane region" description="Helical" evidence="7">
    <location>
        <begin position="204"/>
        <end position="225"/>
    </location>
</feature>
<dbReference type="InterPro" id="IPR025966">
    <property type="entry name" value="OppC_N"/>
</dbReference>
<protein>
    <submittedName>
        <fullName evidence="10">ABC transporter permease</fullName>
    </submittedName>
</protein>
<evidence type="ECO:0000256" key="6">
    <source>
        <dbReference type="ARBA" id="ARBA00023136"/>
    </source>
</evidence>
<keyword evidence="6 7" id="KW-0472">Membrane</keyword>
<evidence type="ECO:0000256" key="2">
    <source>
        <dbReference type="ARBA" id="ARBA00022448"/>
    </source>
</evidence>
<dbReference type="Pfam" id="PF12911">
    <property type="entry name" value="OppC_N"/>
    <property type="match status" value="1"/>
</dbReference>
<keyword evidence="4 7" id="KW-0812">Transmembrane</keyword>
<dbReference type="Gene3D" id="1.10.3720.10">
    <property type="entry name" value="MetI-like"/>
    <property type="match status" value="1"/>
</dbReference>
<evidence type="ECO:0000259" key="9">
    <source>
        <dbReference type="PROSITE" id="PS50928"/>
    </source>
</evidence>
<dbReference type="SUPFAM" id="SSF161098">
    <property type="entry name" value="MetI-like"/>
    <property type="match status" value="1"/>
</dbReference>
<feature type="transmembrane region" description="Helical" evidence="7">
    <location>
        <begin position="129"/>
        <end position="148"/>
    </location>
</feature>
<comment type="caution">
    <text evidence="10">The sequence shown here is derived from an EMBL/GenBank/DDBJ whole genome shotgun (WGS) entry which is preliminary data.</text>
</comment>
<feature type="transmembrane region" description="Helical" evidence="7">
    <location>
        <begin position="262"/>
        <end position="284"/>
    </location>
</feature>
<evidence type="ECO:0000256" key="7">
    <source>
        <dbReference type="RuleBase" id="RU363032"/>
    </source>
</evidence>
<proteinExistence type="inferred from homology"/>
<evidence type="ECO:0000256" key="4">
    <source>
        <dbReference type="ARBA" id="ARBA00022692"/>
    </source>
</evidence>
<accession>A0ABV3DB89</accession>
<evidence type="ECO:0000256" key="3">
    <source>
        <dbReference type="ARBA" id="ARBA00022475"/>
    </source>
</evidence>
<comment type="similarity">
    <text evidence="7">Belongs to the binding-protein-dependent transport system permease family.</text>
</comment>
<dbReference type="Proteomes" id="UP001551482">
    <property type="component" value="Unassembled WGS sequence"/>
</dbReference>
<name>A0ABV3DB89_9ACTN</name>
<evidence type="ECO:0000313" key="10">
    <source>
        <dbReference type="EMBL" id="MEU8132259.1"/>
    </source>
</evidence>
<keyword evidence="11" id="KW-1185">Reference proteome</keyword>
<dbReference type="EMBL" id="JBEZFP010000003">
    <property type="protein sequence ID" value="MEU8132259.1"/>
    <property type="molecule type" value="Genomic_DNA"/>
</dbReference>
<evidence type="ECO:0000256" key="5">
    <source>
        <dbReference type="ARBA" id="ARBA00022989"/>
    </source>
</evidence>
<feature type="domain" description="ABC transmembrane type-1" evidence="9">
    <location>
        <begin position="94"/>
        <end position="283"/>
    </location>
</feature>
<dbReference type="PANTHER" id="PTHR43386">
    <property type="entry name" value="OLIGOPEPTIDE TRANSPORT SYSTEM PERMEASE PROTEIN APPC"/>
    <property type="match status" value="1"/>
</dbReference>
<organism evidence="10 11">
    <name type="scientific">Streptodolium elevatio</name>
    <dbReference type="NCBI Taxonomy" id="3157996"/>
    <lineage>
        <taxon>Bacteria</taxon>
        <taxon>Bacillati</taxon>
        <taxon>Actinomycetota</taxon>
        <taxon>Actinomycetes</taxon>
        <taxon>Kitasatosporales</taxon>
        <taxon>Streptomycetaceae</taxon>
        <taxon>Streptodolium</taxon>
    </lineage>
</organism>
<feature type="transmembrane region" description="Helical" evidence="7">
    <location>
        <begin position="31"/>
        <end position="52"/>
    </location>
</feature>
<evidence type="ECO:0000313" key="11">
    <source>
        <dbReference type="Proteomes" id="UP001551482"/>
    </source>
</evidence>
<dbReference type="PROSITE" id="PS50928">
    <property type="entry name" value="ABC_TM1"/>
    <property type="match status" value="1"/>
</dbReference>
<reference evidence="10 11" key="1">
    <citation type="submission" date="2024-06" db="EMBL/GenBank/DDBJ databases">
        <title>The Natural Products Discovery Center: Release of the First 8490 Sequenced Strains for Exploring Actinobacteria Biosynthetic Diversity.</title>
        <authorList>
            <person name="Kalkreuter E."/>
            <person name="Kautsar S.A."/>
            <person name="Yang D."/>
            <person name="Bader C.D."/>
            <person name="Teijaro C.N."/>
            <person name="Fluegel L."/>
            <person name="Davis C.M."/>
            <person name="Simpson J.R."/>
            <person name="Lauterbach L."/>
            <person name="Steele A.D."/>
            <person name="Gui C."/>
            <person name="Meng S."/>
            <person name="Li G."/>
            <person name="Viehrig K."/>
            <person name="Ye F."/>
            <person name="Su P."/>
            <person name="Kiefer A.F."/>
            <person name="Nichols A."/>
            <person name="Cepeda A.J."/>
            <person name="Yan W."/>
            <person name="Fan B."/>
            <person name="Jiang Y."/>
            <person name="Adhikari A."/>
            <person name="Zheng C.-J."/>
            <person name="Schuster L."/>
            <person name="Cowan T.M."/>
            <person name="Smanski M.J."/>
            <person name="Chevrette M.G."/>
            <person name="De Carvalho L.P.S."/>
            <person name="Shen B."/>
        </authorList>
    </citation>
    <scope>NUCLEOTIDE SEQUENCE [LARGE SCALE GENOMIC DNA]</scope>
    <source>
        <strain evidence="10 11">NPDC048946</strain>
    </source>
</reference>
<evidence type="ECO:0000256" key="1">
    <source>
        <dbReference type="ARBA" id="ARBA00004651"/>
    </source>
</evidence>
<gene>
    <name evidence="10" type="ORF">AB0C36_01995</name>
</gene>